<dbReference type="InterPro" id="IPR021050">
    <property type="entry name" value="Cyt_c_oxidase_su4_actinobac"/>
</dbReference>
<dbReference type="GO" id="GO:0005886">
    <property type="term" value="C:plasma membrane"/>
    <property type="evidence" value="ECO:0007669"/>
    <property type="project" value="UniProtKB-SubCell"/>
</dbReference>
<comment type="caution">
    <text evidence="12">The sequence shown here is derived from an EMBL/GenBank/DDBJ whole genome shotgun (WGS) entry which is preliminary data.</text>
</comment>
<evidence type="ECO:0000256" key="11">
    <source>
        <dbReference type="SAM" id="Phobius"/>
    </source>
</evidence>
<comment type="function">
    <text evidence="1 10">Part of cytochrome c oxidase, its function is unknown.</text>
</comment>
<feature type="transmembrane region" description="Helical" evidence="11">
    <location>
        <begin position="31"/>
        <end position="53"/>
    </location>
</feature>
<comment type="subunit">
    <text evidence="10">Associates with subunits I, II and III to form cytochrome c oxidase.</text>
</comment>
<dbReference type="AlphaFoldDB" id="A0A849K5A9"/>
<dbReference type="PIRSF" id="PIRSF017385">
    <property type="entry name" value="CtaF"/>
    <property type="match status" value="1"/>
</dbReference>
<dbReference type="EC" id="7.1.1.9" evidence="10"/>
<feature type="transmembrane region" description="Helical" evidence="11">
    <location>
        <begin position="7"/>
        <end position="25"/>
    </location>
</feature>
<evidence type="ECO:0000256" key="7">
    <source>
        <dbReference type="ARBA" id="ARBA00022989"/>
    </source>
</evidence>
<sequence length="133" mass="14532">MKIEIRLFVWTAPFFVLVGVVYGLWSGFTEPVGYLGIPLVGALMAMIGAYLVVQAKHTDPRPEDDENGEIEQGAGDQGVYAPWSWWPLVLGIAAAVSFLSLAVGWWVLYIGAIIGIVGLVGWVFEFSRGQHAH</sequence>
<dbReference type="GO" id="GO:0022900">
    <property type="term" value="P:electron transport chain"/>
    <property type="evidence" value="ECO:0007669"/>
    <property type="project" value="InterPro"/>
</dbReference>
<evidence type="ECO:0000256" key="5">
    <source>
        <dbReference type="ARBA" id="ARBA00022692"/>
    </source>
</evidence>
<evidence type="ECO:0000256" key="1">
    <source>
        <dbReference type="ARBA" id="ARBA00002536"/>
    </source>
</evidence>
<keyword evidence="7 11" id="KW-1133">Transmembrane helix</keyword>
<keyword evidence="5 11" id="KW-0812">Transmembrane</keyword>
<keyword evidence="6 10" id="KW-1278">Translocase</keyword>
<evidence type="ECO:0000256" key="2">
    <source>
        <dbReference type="ARBA" id="ARBA00004651"/>
    </source>
</evidence>
<keyword evidence="4 10" id="KW-1003">Cell membrane</keyword>
<evidence type="ECO:0000256" key="8">
    <source>
        <dbReference type="ARBA" id="ARBA00023136"/>
    </source>
</evidence>
<reference evidence="12 13" key="1">
    <citation type="submission" date="2020-05" db="EMBL/GenBank/DDBJ databases">
        <title>Genome sequence of Isoptericola sp. JC619 isolated from Chilika lagoon, India.</title>
        <authorList>
            <person name="Kumar D."/>
            <person name="Appam K."/>
            <person name="Gandham S."/>
            <person name="Uppada J."/>
            <person name="Sasikala C."/>
            <person name="Venkata Ramana C."/>
        </authorList>
    </citation>
    <scope>NUCLEOTIDE SEQUENCE [LARGE SCALE GENOMIC DNA]</scope>
    <source>
        <strain evidence="12 13">JC619</strain>
    </source>
</reference>
<gene>
    <name evidence="12" type="ORF">HLI28_13490</name>
</gene>
<dbReference type="Pfam" id="PF12270">
    <property type="entry name" value="Cyt_c_ox_IV"/>
    <property type="match status" value="1"/>
</dbReference>
<protein>
    <recommendedName>
        <fullName evidence="10">Cytochrome c oxidase polypeptide 4</fullName>
        <ecNumber evidence="10">7.1.1.9</ecNumber>
    </recommendedName>
    <alternativeName>
        <fullName evidence="10">Cytochrome aa3 subunit 4</fullName>
    </alternativeName>
    <alternativeName>
        <fullName evidence="10">Cytochrome c oxidase polypeptide IV</fullName>
    </alternativeName>
</protein>
<dbReference type="RefSeq" id="WP_171248080.1">
    <property type="nucleotide sequence ID" value="NZ_JABFAJ010000024.1"/>
</dbReference>
<feature type="transmembrane region" description="Helical" evidence="11">
    <location>
        <begin position="106"/>
        <end position="124"/>
    </location>
</feature>
<evidence type="ECO:0000256" key="3">
    <source>
        <dbReference type="ARBA" id="ARBA00006870"/>
    </source>
</evidence>
<dbReference type="EMBL" id="JABFAJ010000024">
    <property type="protein sequence ID" value="NNU28548.1"/>
    <property type="molecule type" value="Genomic_DNA"/>
</dbReference>
<keyword evidence="13" id="KW-1185">Reference proteome</keyword>
<keyword evidence="8 10" id="KW-0472">Membrane</keyword>
<organism evidence="12 13">
    <name type="scientific">Isoptericola sediminis</name>
    <dbReference type="NCBI Taxonomy" id="2733572"/>
    <lineage>
        <taxon>Bacteria</taxon>
        <taxon>Bacillati</taxon>
        <taxon>Actinomycetota</taxon>
        <taxon>Actinomycetes</taxon>
        <taxon>Micrococcales</taxon>
        <taxon>Promicromonosporaceae</taxon>
        <taxon>Isoptericola</taxon>
    </lineage>
</organism>
<evidence type="ECO:0000256" key="4">
    <source>
        <dbReference type="ARBA" id="ARBA00022475"/>
    </source>
</evidence>
<evidence type="ECO:0000256" key="6">
    <source>
        <dbReference type="ARBA" id="ARBA00022967"/>
    </source>
</evidence>
<evidence type="ECO:0000256" key="10">
    <source>
        <dbReference type="PIRNR" id="PIRNR017385"/>
    </source>
</evidence>
<proteinExistence type="inferred from homology"/>
<evidence type="ECO:0000313" key="12">
    <source>
        <dbReference type="EMBL" id="NNU28548.1"/>
    </source>
</evidence>
<name>A0A849K5A9_9MICO</name>
<comment type="catalytic activity">
    <reaction evidence="9 10">
        <text>4 Fe(II)-[cytochrome c] + O2 + 8 H(+)(in) = 4 Fe(III)-[cytochrome c] + 2 H2O + 4 H(+)(out)</text>
        <dbReference type="Rhea" id="RHEA:11436"/>
        <dbReference type="Rhea" id="RHEA-COMP:10350"/>
        <dbReference type="Rhea" id="RHEA-COMP:14399"/>
        <dbReference type="ChEBI" id="CHEBI:15377"/>
        <dbReference type="ChEBI" id="CHEBI:15378"/>
        <dbReference type="ChEBI" id="CHEBI:15379"/>
        <dbReference type="ChEBI" id="CHEBI:29033"/>
        <dbReference type="ChEBI" id="CHEBI:29034"/>
        <dbReference type="EC" id="7.1.1.9"/>
    </reaction>
</comment>
<comment type="subcellular location">
    <subcellularLocation>
        <location evidence="2">Cell membrane</location>
        <topology evidence="2">Multi-pass membrane protein</topology>
    </subcellularLocation>
</comment>
<accession>A0A849K5A9</accession>
<comment type="similarity">
    <text evidence="3 10">Belongs to the cytochrome c oxidase bacterial subunit CtaF family.</text>
</comment>
<evidence type="ECO:0000256" key="9">
    <source>
        <dbReference type="ARBA" id="ARBA00047816"/>
    </source>
</evidence>
<dbReference type="Proteomes" id="UP000557204">
    <property type="component" value="Unassembled WGS sequence"/>
</dbReference>
<feature type="transmembrane region" description="Helical" evidence="11">
    <location>
        <begin position="83"/>
        <end position="100"/>
    </location>
</feature>
<dbReference type="GO" id="GO:0004129">
    <property type="term" value="F:cytochrome-c oxidase activity"/>
    <property type="evidence" value="ECO:0007669"/>
    <property type="project" value="UniProtKB-EC"/>
</dbReference>
<evidence type="ECO:0000313" key="13">
    <source>
        <dbReference type="Proteomes" id="UP000557204"/>
    </source>
</evidence>